<dbReference type="InterPro" id="IPR029063">
    <property type="entry name" value="SAM-dependent_MTases_sf"/>
</dbReference>
<keyword evidence="4" id="KW-1185">Reference proteome</keyword>
<gene>
    <name evidence="3" type="ORF">CYMTET_49030</name>
</gene>
<feature type="compositionally biased region" description="Polar residues" evidence="1">
    <location>
        <begin position="1"/>
        <end position="12"/>
    </location>
</feature>
<dbReference type="SUPFAM" id="SSF53335">
    <property type="entry name" value="S-adenosyl-L-methionine-dependent methyltransferases"/>
    <property type="match status" value="1"/>
</dbReference>
<feature type="region of interest" description="Disordered" evidence="1">
    <location>
        <begin position="104"/>
        <end position="136"/>
    </location>
</feature>
<feature type="compositionally biased region" description="Polar residues" evidence="1">
    <location>
        <begin position="39"/>
        <end position="48"/>
    </location>
</feature>
<reference evidence="3 4" key="1">
    <citation type="journal article" date="2015" name="Genome Biol. Evol.">
        <title>Comparative Genomics of a Bacterivorous Green Alga Reveals Evolutionary Causalities and Consequences of Phago-Mixotrophic Mode of Nutrition.</title>
        <authorList>
            <person name="Burns J.A."/>
            <person name="Paasch A."/>
            <person name="Narechania A."/>
            <person name="Kim E."/>
        </authorList>
    </citation>
    <scope>NUCLEOTIDE SEQUENCE [LARGE SCALE GENOMIC DNA]</scope>
    <source>
        <strain evidence="3 4">PLY_AMNH</strain>
    </source>
</reference>
<name>A0AAE0BS99_9CHLO</name>
<dbReference type="EMBL" id="LGRX02033452">
    <property type="protein sequence ID" value="KAK3241184.1"/>
    <property type="molecule type" value="Genomic_DNA"/>
</dbReference>
<evidence type="ECO:0000313" key="4">
    <source>
        <dbReference type="Proteomes" id="UP001190700"/>
    </source>
</evidence>
<feature type="domain" description="DOT1" evidence="2">
    <location>
        <begin position="173"/>
        <end position="296"/>
    </location>
</feature>
<dbReference type="AlphaFoldDB" id="A0AAE0BS99"/>
<organism evidence="3 4">
    <name type="scientific">Cymbomonas tetramitiformis</name>
    <dbReference type="NCBI Taxonomy" id="36881"/>
    <lineage>
        <taxon>Eukaryota</taxon>
        <taxon>Viridiplantae</taxon>
        <taxon>Chlorophyta</taxon>
        <taxon>Pyramimonadophyceae</taxon>
        <taxon>Pyramimonadales</taxon>
        <taxon>Pyramimonadaceae</taxon>
        <taxon>Cymbomonas</taxon>
    </lineage>
</organism>
<feature type="compositionally biased region" description="Basic and acidic residues" evidence="1">
    <location>
        <begin position="119"/>
        <end position="132"/>
    </location>
</feature>
<sequence>MKRTTSSVQSSIAFKRRKPGNATPSTTKAIKTIPKVTDENVQPESCSVRSAGEEVPETSEVAKAVQVSSLVKDVYRNLDKRSYLVWGLTSDWSVDAPRRIRRLKEASKNDAQPDASTPTDKKCDDPSARDDSSEGYGEMTAGSIERLLQLLQGLEGCLPVVRTAGRSSQLSPKEFNLTAASSFVDIGSGYGKVVMHTKLSVGVKSALGVEYVESRSKIAEQFLADAAAPKWVLGRLDKDALSGVDFRCEDATRHPTLEHSHVYMYDKVFSDTTSSRLAKMLNNSPAVRVLVSYRQLNSWARLGLNDCFVKVGGVTMKTTGGQNFTAHVYVKQSLRTR</sequence>
<evidence type="ECO:0000256" key="1">
    <source>
        <dbReference type="SAM" id="MobiDB-lite"/>
    </source>
</evidence>
<dbReference type="InterPro" id="IPR025789">
    <property type="entry name" value="DOT1_dom"/>
</dbReference>
<dbReference type="Gene3D" id="3.40.50.150">
    <property type="entry name" value="Vaccinia Virus protein VP39"/>
    <property type="match status" value="1"/>
</dbReference>
<evidence type="ECO:0000313" key="3">
    <source>
        <dbReference type="EMBL" id="KAK3241184.1"/>
    </source>
</evidence>
<dbReference type="Pfam" id="PF08123">
    <property type="entry name" value="DOT1"/>
    <property type="match status" value="1"/>
</dbReference>
<dbReference type="GO" id="GO:0031151">
    <property type="term" value="F:histone H3K79 methyltransferase activity"/>
    <property type="evidence" value="ECO:0007669"/>
    <property type="project" value="InterPro"/>
</dbReference>
<feature type="region of interest" description="Disordered" evidence="1">
    <location>
        <begin position="1"/>
        <end position="59"/>
    </location>
</feature>
<accession>A0AAE0BS99</accession>
<proteinExistence type="predicted"/>
<dbReference type="Proteomes" id="UP001190700">
    <property type="component" value="Unassembled WGS sequence"/>
</dbReference>
<comment type="caution">
    <text evidence="3">The sequence shown here is derived from an EMBL/GenBank/DDBJ whole genome shotgun (WGS) entry which is preliminary data.</text>
</comment>
<protein>
    <recommendedName>
        <fullName evidence="2">DOT1 domain-containing protein</fullName>
    </recommendedName>
</protein>
<evidence type="ECO:0000259" key="2">
    <source>
        <dbReference type="Pfam" id="PF08123"/>
    </source>
</evidence>